<dbReference type="InterPro" id="IPR050639">
    <property type="entry name" value="SSR_resolvase"/>
</dbReference>
<dbReference type="GO" id="GO:0000150">
    <property type="term" value="F:DNA strand exchange activity"/>
    <property type="evidence" value="ECO:0007669"/>
    <property type="project" value="InterPro"/>
</dbReference>
<dbReference type="Pfam" id="PF00239">
    <property type="entry name" value="Resolvase"/>
    <property type="match status" value="1"/>
</dbReference>
<dbReference type="GO" id="GO:0015074">
    <property type="term" value="P:DNA integration"/>
    <property type="evidence" value="ECO:0007669"/>
    <property type="project" value="UniProtKB-KW"/>
</dbReference>
<dbReference type="PANTHER" id="PTHR30461:SF2">
    <property type="entry name" value="SERINE RECOMBINASE PINE-RELATED"/>
    <property type="match status" value="1"/>
</dbReference>
<dbReference type="GO" id="GO:0003677">
    <property type="term" value="F:DNA binding"/>
    <property type="evidence" value="ECO:0007669"/>
    <property type="project" value="UniProtKB-KW"/>
</dbReference>
<dbReference type="InterPro" id="IPR038109">
    <property type="entry name" value="DNA_bind_recomb_sf"/>
</dbReference>
<dbReference type="Gene3D" id="3.90.1750.20">
    <property type="entry name" value="Putative Large Serine Recombinase, Chain B, Domain 2"/>
    <property type="match status" value="1"/>
</dbReference>
<protein>
    <submittedName>
        <fullName evidence="7">Resolvase domain-containing protein</fullName>
    </submittedName>
</protein>
<dbReference type="PROSITE" id="PS00397">
    <property type="entry name" value="RECOMBINASES_1"/>
    <property type="match status" value="1"/>
</dbReference>
<dbReference type="SMART" id="SM00857">
    <property type="entry name" value="Resolvase"/>
    <property type="match status" value="1"/>
</dbReference>
<accession>A0A1Z4LYJ3</accession>
<evidence type="ECO:0000313" key="7">
    <source>
        <dbReference type="EMBL" id="BAY86282.1"/>
    </source>
</evidence>
<organism evidence="7 8">
    <name type="scientific">Calothrix parasitica NIES-267</name>
    <dbReference type="NCBI Taxonomy" id="1973488"/>
    <lineage>
        <taxon>Bacteria</taxon>
        <taxon>Bacillati</taxon>
        <taxon>Cyanobacteriota</taxon>
        <taxon>Cyanophyceae</taxon>
        <taxon>Nostocales</taxon>
        <taxon>Calotrichaceae</taxon>
        <taxon>Calothrix</taxon>
    </lineage>
</organism>
<evidence type="ECO:0000313" key="8">
    <source>
        <dbReference type="Proteomes" id="UP000218418"/>
    </source>
</evidence>
<feature type="active site" description="O-(5'-phospho-DNA)-serine intermediate" evidence="4 5">
    <location>
        <position position="12"/>
    </location>
</feature>
<evidence type="ECO:0000256" key="1">
    <source>
        <dbReference type="ARBA" id="ARBA00022908"/>
    </source>
</evidence>
<evidence type="ECO:0000256" key="5">
    <source>
        <dbReference type="PROSITE-ProRule" id="PRU10137"/>
    </source>
</evidence>
<keyword evidence="8" id="KW-1185">Reference proteome</keyword>
<feature type="domain" description="Resolvase/invertase-type recombinase catalytic" evidence="6">
    <location>
        <begin position="4"/>
        <end position="147"/>
    </location>
</feature>
<evidence type="ECO:0000256" key="4">
    <source>
        <dbReference type="PIRSR" id="PIRSR606118-50"/>
    </source>
</evidence>
<keyword evidence="1" id="KW-0229">DNA integration</keyword>
<dbReference type="OrthoDB" id="9811097at2"/>
<dbReference type="NCBIfam" id="NF041201">
    <property type="entry name" value="recomb_XisF"/>
    <property type="match status" value="1"/>
</dbReference>
<sequence length="471" mass="53706">MGKLIVGYCRVSSNKQFEEGHALERYIENLVRFGIPESLIYFDVESGISDAREGFNSVMSLVKSGQVATVVIPNFDRLTRSPLQWEQAREVFTQFGVQVRFLEDGQLDLNSPDGLFTGRVKAALAAQVRDRIRSHAINGHRRHRERKEPYKPIFGYVMIDGKIRPNNDKYPRSKLSYFQVARALVDIFLELRSLGATLEAFKTRFYMHPASYFGKVHLKAPSSTTGLKRWLSNAMLRGQIQYLSFGRTAPLLIVDGEHEPLIIDDEWQQIKSIFDNNLAGKRTYDPSVLINPLSGIAKCKHCGGSMSQRCGYKRNDGEYSNRLLVCRNARNKNGRCKPEYTRGYGLTIEKAESAVQLEISARAEAIGVYVPDMKEINPEILELRQSIKMLEAIDDPDLVEVIERKRTRLQLLIETEEIKTVRSEEKKQLLEMVSHPDFWVGLSASERNAIYRDLVEVVWCDKGKLTAVLLV</sequence>
<keyword evidence="3" id="KW-0233">DNA recombination</keyword>
<dbReference type="Proteomes" id="UP000218418">
    <property type="component" value="Chromosome"/>
</dbReference>
<dbReference type="CDD" id="cd00338">
    <property type="entry name" value="Ser_Recombinase"/>
    <property type="match status" value="1"/>
</dbReference>
<dbReference type="SUPFAM" id="SSF53041">
    <property type="entry name" value="Resolvase-like"/>
    <property type="match status" value="1"/>
</dbReference>
<dbReference type="InterPro" id="IPR036162">
    <property type="entry name" value="Resolvase-like_N_sf"/>
</dbReference>
<evidence type="ECO:0000259" key="6">
    <source>
        <dbReference type="PROSITE" id="PS51736"/>
    </source>
</evidence>
<proteinExistence type="predicted"/>
<evidence type="ECO:0000256" key="2">
    <source>
        <dbReference type="ARBA" id="ARBA00023125"/>
    </source>
</evidence>
<dbReference type="AlphaFoldDB" id="A0A1Z4LYJ3"/>
<dbReference type="PANTHER" id="PTHR30461">
    <property type="entry name" value="DNA-INVERTASE FROM LAMBDOID PROPHAGE"/>
    <property type="match status" value="1"/>
</dbReference>
<dbReference type="InterPro" id="IPR006118">
    <property type="entry name" value="Recombinase_CS"/>
</dbReference>
<gene>
    <name evidence="7" type="ORF">NIES267_57880</name>
</gene>
<dbReference type="InterPro" id="IPR006119">
    <property type="entry name" value="Resolv_N"/>
</dbReference>
<dbReference type="EMBL" id="AP018227">
    <property type="protein sequence ID" value="BAY86282.1"/>
    <property type="molecule type" value="Genomic_DNA"/>
</dbReference>
<dbReference type="PROSITE" id="PS51736">
    <property type="entry name" value="RECOMBINASES_3"/>
    <property type="match status" value="1"/>
</dbReference>
<evidence type="ECO:0000256" key="3">
    <source>
        <dbReference type="ARBA" id="ARBA00023172"/>
    </source>
</evidence>
<name>A0A1Z4LYJ3_9CYAN</name>
<reference evidence="7 8" key="1">
    <citation type="submission" date="2017-06" db="EMBL/GenBank/DDBJ databases">
        <title>Genome sequencing of cyanobaciteial culture collection at National Institute for Environmental Studies (NIES).</title>
        <authorList>
            <person name="Hirose Y."/>
            <person name="Shimura Y."/>
            <person name="Fujisawa T."/>
            <person name="Nakamura Y."/>
            <person name="Kawachi M."/>
        </authorList>
    </citation>
    <scope>NUCLEOTIDE SEQUENCE [LARGE SCALE GENOMIC DNA]</scope>
    <source>
        <strain evidence="7 8">NIES-267</strain>
    </source>
</reference>
<dbReference type="Gene3D" id="3.40.50.1390">
    <property type="entry name" value="Resolvase, N-terminal catalytic domain"/>
    <property type="match status" value="1"/>
</dbReference>
<keyword evidence="2" id="KW-0238">DNA-binding</keyword>